<dbReference type="RefSeq" id="XP_018145435.1">
    <property type="nucleotide sequence ID" value="XM_018284092.1"/>
</dbReference>
<dbReference type="OrthoDB" id="6513042at2759"/>
<organism evidence="3 4">
    <name type="scientific">Pochonia chlamydosporia 170</name>
    <dbReference type="NCBI Taxonomy" id="1380566"/>
    <lineage>
        <taxon>Eukaryota</taxon>
        <taxon>Fungi</taxon>
        <taxon>Dikarya</taxon>
        <taxon>Ascomycota</taxon>
        <taxon>Pezizomycotina</taxon>
        <taxon>Sordariomycetes</taxon>
        <taxon>Hypocreomycetidae</taxon>
        <taxon>Hypocreales</taxon>
        <taxon>Clavicipitaceae</taxon>
        <taxon>Pochonia</taxon>
    </lineage>
</organism>
<dbReference type="PANTHER" id="PTHR10887">
    <property type="entry name" value="DNA2/NAM7 HELICASE FAMILY"/>
    <property type="match status" value="1"/>
</dbReference>
<gene>
    <name evidence="3" type="ORF">VFPPC_04807</name>
</gene>
<dbReference type="PANTHER" id="PTHR10887:SF495">
    <property type="entry name" value="HELICASE SENATAXIN ISOFORM X1-RELATED"/>
    <property type="match status" value="1"/>
</dbReference>
<dbReference type="InterPro" id="IPR027417">
    <property type="entry name" value="P-loop_NTPase"/>
</dbReference>
<dbReference type="InterPro" id="IPR045055">
    <property type="entry name" value="DNA2/NAM7-like"/>
</dbReference>
<feature type="domain" description="DNA2/NAM7 helicase-like C-terminal" evidence="2">
    <location>
        <begin position="571"/>
        <end position="762"/>
    </location>
</feature>
<reference evidence="3 4" key="1">
    <citation type="journal article" date="2016" name="PLoS Pathog.">
        <title>Biosynthesis of antibiotic leucinostatins in bio-control fungus Purpureocillium lilacinum and their inhibition on phytophthora revealed by genome mining.</title>
        <authorList>
            <person name="Wang G."/>
            <person name="Liu Z."/>
            <person name="Lin R."/>
            <person name="Li E."/>
            <person name="Mao Z."/>
            <person name="Ling J."/>
            <person name="Yang Y."/>
            <person name="Yin W.B."/>
            <person name="Xie B."/>
        </authorList>
    </citation>
    <scope>NUCLEOTIDE SEQUENCE [LARGE SCALE GENOMIC DNA]</scope>
    <source>
        <strain evidence="3">170</strain>
    </source>
</reference>
<evidence type="ECO:0000259" key="1">
    <source>
        <dbReference type="Pfam" id="PF13086"/>
    </source>
</evidence>
<dbReference type="SUPFAM" id="SSF52540">
    <property type="entry name" value="P-loop containing nucleoside triphosphate hydrolases"/>
    <property type="match status" value="1"/>
</dbReference>
<dbReference type="Proteomes" id="UP000078397">
    <property type="component" value="Unassembled WGS sequence"/>
</dbReference>
<dbReference type="InterPro" id="IPR041677">
    <property type="entry name" value="DNA2/NAM7_AAA_11"/>
</dbReference>
<proteinExistence type="predicted"/>
<dbReference type="Gene3D" id="3.40.50.300">
    <property type="entry name" value="P-loop containing nucleotide triphosphate hydrolases"/>
    <property type="match status" value="2"/>
</dbReference>
<dbReference type="GeneID" id="28848086"/>
<dbReference type="GO" id="GO:0016604">
    <property type="term" value="C:nuclear body"/>
    <property type="evidence" value="ECO:0007669"/>
    <property type="project" value="TreeGrafter"/>
</dbReference>
<accession>A0A179FSI6</accession>
<dbReference type="GO" id="GO:0004386">
    <property type="term" value="F:helicase activity"/>
    <property type="evidence" value="ECO:0007669"/>
    <property type="project" value="InterPro"/>
</dbReference>
<name>A0A179FSI6_METCM</name>
<dbReference type="GO" id="GO:0001147">
    <property type="term" value="F:transcription termination site sequence-specific DNA binding"/>
    <property type="evidence" value="ECO:0007669"/>
    <property type="project" value="TreeGrafter"/>
</dbReference>
<dbReference type="STRING" id="1380566.A0A179FSI6"/>
<keyword evidence="4" id="KW-1185">Reference proteome</keyword>
<evidence type="ECO:0000313" key="3">
    <source>
        <dbReference type="EMBL" id="OAQ68585.1"/>
    </source>
</evidence>
<protein>
    <submittedName>
        <fullName evidence="3">Nonsense-mediated mRNA decay protein 1</fullName>
    </submittedName>
</protein>
<dbReference type="InterPro" id="IPR041679">
    <property type="entry name" value="DNA2/NAM7-like_C"/>
</dbReference>
<feature type="domain" description="DNA2/NAM7 helicase helicase" evidence="1">
    <location>
        <begin position="279"/>
        <end position="538"/>
    </location>
</feature>
<dbReference type="KEGG" id="pchm:VFPPC_04807"/>
<sequence length="807" mass="92262">MTLTLSEAENLLSSQTIPDTALIPLHTFPIQDEFIFRHENGTEIELYNEQRLLQDLNERQQQFRSWVIAPLDNLTTAFTKPWLLLVQTPESLDMKGFPTTTDRFRIDMVSTVKRMGDEYSLVHLPATRIPNPFESVETMQHPRISVFAAFKVDVPRSWINSAGDNVELDLMSAIRIGSGTDVTEIALRESDCQLLTIEWDVMSVTFEAELDALRYFVNEKKLKDKGPTMKSQRAFHMIQNFHSSWKDFYDLHKDFPQLNNPNLAKYGVPTEILQRYNAFNEDHLRALNGLQQIPNGLYFVNGCPGSGKTEWNMILAGLIQCSMAQKRRKRRAPILFLVDINKAVDDAAKRYYSLCHRAGVKLRIVRMHGWPLEMRESAKLNASGATAKQDNSVVPDFTHRFLVIAGLAKHTTLSRNSNAVPTLDEAAWEYFEENKDMFAGLQKLLGKLDGGVALATTDWKHIRSHVSRLYHAVLTRTDFVATTPVAASGRFSKFFQPDIIFVDEASHARELTTLIPLAYFTPKAWIFTGDVKQTQPFVRDARETGKQIGLRFNPFAQQLQLSTMARADHVDAINSRLLINKRAFGNLHRLPSAMFYEGKMISGYTDASRYPESVAHLTKYLQKLNNGRYLGENRIIVNMESSSEDKRRESYWNPVHHGWVLSQVENLLQDEGFRDLRDRETGGAIMIATPYSTAVKEYHAAVKRWPESWQSRVQVLTVDKAQGNEADVVFLDMVRTTTAGFMDDPKRLNVAITRARQGEIIMMRKAMAYIPRKNGRYLRSNYLSQVWDDTLSQNRIVTIQNHRASVM</sequence>
<dbReference type="AlphaFoldDB" id="A0A179FSI6"/>
<dbReference type="GO" id="GO:0006369">
    <property type="term" value="P:termination of RNA polymerase II transcription"/>
    <property type="evidence" value="ECO:0007669"/>
    <property type="project" value="TreeGrafter"/>
</dbReference>
<dbReference type="Pfam" id="PF13086">
    <property type="entry name" value="AAA_11"/>
    <property type="match status" value="1"/>
</dbReference>
<dbReference type="Pfam" id="PF13087">
    <property type="entry name" value="AAA_12"/>
    <property type="match status" value="1"/>
</dbReference>
<dbReference type="EMBL" id="LSBJ02000003">
    <property type="protein sequence ID" value="OAQ68585.1"/>
    <property type="molecule type" value="Genomic_DNA"/>
</dbReference>
<evidence type="ECO:0000313" key="4">
    <source>
        <dbReference type="Proteomes" id="UP000078397"/>
    </source>
</evidence>
<evidence type="ECO:0000259" key="2">
    <source>
        <dbReference type="Pfam" id="PF13087"/>
    </source>
</evidence>
<comment type="caution">
    <text evidence="3">The sequence shown here is derived from an EMBL/GenBank/DDBJ whole genome shotgun (WGS) entry which is preliminary data.</text>
</comment>